<keyword evidence="2" id="KW-1185">Reference proteome</keyword>
<organism evidence="1 2">
    <name type="scientific">Diphasiastrum complanatum</name>
    <name type="common">Issler's clubmoss</name>
    <name type="synonym">Lycopodium complanatum</name>
    <dbReference type="NCBI Taxonomy" id="34168"/>
    <lineage>
        <taxon>Eukaryota</taxon>
        <taxon>Viridiplantae</taxon>
        <taxon>Streptophyta</taxon>
        <taxon>Embryophyta</taxon>
        <taxon>Tracheophyta</taxon>
        <taxon>Lycopodiopsida</taxon>
        <taxon>Lycopodiales</taxon>
        <taxon>Lycopodiaceae</taxon>
        <taxon>Lycopodioideae</taxon>
        <taxon>Diphasiastrum</taxon>
    </lineage>
</organism>
<dbReference type="EMBL" id="CM055098">
    <property type="protein sequence ID" value="KAJ7551001.1"/>
    <property type="molecule type" value="Genomic_DNA"/>
</dbReference>
<accession>A0ACC2D9W7</accession>
<comment type="caution">
    <text evidence="1">The sequence shown here is derived from an EMBL/GenBank/DDBJ whole genome shotgun (WGS) entry which is preliminary data.</text>
</comment>
<gene>
    <name evidence="1" type="ORF">O6H91_07G129100</name>
</gene>
<reference evidence="2" key="1">
    <citation type="journal article" date="2024" name="Proc. Natl. Acad. Sci. U.S.A.">
        <title>Extraordinary preservation of gene collinearity over three hundred million years revealed in homosporous lycophytes.</title>
        <authorList>
            <person name="Li C."/>
            <person name="Wickell D."/>
            <person name="Kuo L.Y."/>
            <person name="Chen X."/>
            <person name="Nie B."/>
            <person name="Liao X."/>
            <person name="Peng D."/>
            <person name="Ji J."/>
            <person name="Jenkins J."/>
            <person name="Williams M."/>
            <person name="Shu S."/>
            <person name="Plott C."/>
            <person name="Barry K."/>
            <person name="Rajasekar S."/>
            <person name="Grimwood J."/>
            <person name="Han X."/>
            <person name="Sun S."/>
            <person name="Hou Z."/>
            <person name="He W."/>
            <person name="Dai G."/>
            <person name="Sun C."/>
            <person name="Schmutz J."/>
            <person name="Leebens-Mack J.H."/>
            <person name="Li F.W."/>
            <person name="Wang L."/>
        </authorList>
    </citation>
    <scope>NUCLEOTIDE SEQUENCE [LARGE SCALE GENOMIC DNA]</scope>
    <source>
        <strain evidence="2">cv. PW_Plant_1</strain>
    </source>
</reference>
<dbReference type="Proteomes" id="UP001162992">
    <property type="component" value="Chromosome 7"/>
</dbReference>
<sequence>MSRLVSMPSRAMGTSESNWCRAVKGGTGITVIGLLFAKQLDSALVEAAIESLLAEHPLLRAEVQDRDGKPWFMIYDTPAAALEEIDRSSESPGSQFSSENAEAGSEQWLQIVEDEMNTSFSKQNPFRVFQCRLYRLPRDCSLLVIRVHAAGCDLASSSSISPHIIKFLLEFSDAEKHGQSLDDFLRSKNTAHVESVVKVNLPAMESCIPKKSSRKPFWAHGVDMIGYGLLATKHAYLPLENTDAPRRSRLGCSTNATNLFGALSAACMKAVAAFKKVGDKGEHYGSAVLLNCREMLDPAILPSSVGFYHSAMLRTLHVTESTPFWKLAKKCSDQVEEAIKNSKHFTDMWDLNTLMVQAMNFPNLTPSGSLRTTLLSLYYDPIQESFADAAASSLNLKDCVTCSSIGGVGPCLAMFPFLRDGCLHISFIYCSPLFSQFHIQNIVDKIKDLLTQ</sequence>
<evidence type="ECO:0000313" key="1">
    <source>
        <dbReference type="EMBL" id="KAJ7551001.1"/>
    </source>
</evidence>
<proteinExistence type="predicted"/>
<name>A0ACC2D9W7_DIPCM</name>
<evidence type="ECO:0000313" key="2">
    <source>
        <dbReference type="Proteomes" id="UP001162992"/>
    </source>
</evidence>
<protein>
    <submittedName>
        <fullName evidence="1">Uncharacterized protein</fullName>
    </submittedName>
</protein>